<name>A0A7C2N869_ARCFL</name>
<gene>
    <name evidence="2" type="ORF">ENN70_02085</name>
</gene>
<comment type="caution">
    <text evidence="2">The sequence shown here is derived from an EMBL/GenBank/DDBJ whole genome shotgun (WGS) entry which is preliminary data.</text>
</comment>
<dbReference type="AlphaFoldDB" id="A0A7C2N869"/>
<reference evidence="2" key="1">
    <citation type="journal article" date="2020" name="mSystems">
        <title>Genome- and Community-Level Interaction Insights into Carbon Utilization and Element Cycling Functions of Hydrothermarchaeota in Hydrothermal Sediment.</title>
        <authorList>
            <person name="Zhou Z."/>
            <person name="Liu Y."/>
            <person name="Xu W."/>
            <person name="Pan J."/>
            <person name="Luo Z.H."/>
            <person name="Li M."/>
        </authorList>
    </citation>
    <scope>NUCLEOTIDE SEQUENCE [LARGE SCALE GENOMIC DNA]</scope>
    <source>
        <strain evidence="2">SpSt-12</strain>
    </source>
</reference>
<feature type="compositionally biased region" description="Basic and acidic residues" evidence="1">
    <location>
        <begin position="116"/>
        <end position="126"/>
    </location>
</feature>
<sequence length="136" mass="15569">MNTHGNKFGDILSHLPEDFSVFQNFGEVFDERNNVKIQYAFFKDCNGGKGSIYLICPACGELGRLIVSKRTAYGRKYRILHGRGRRDCSISYSSHYYPAVDDVYSRASKQRQSCARKGEKPTKKEQTSFIEKSPLR</sequence>
<accession>A0A7C2N869</accession>
<organism evidence="2">
    <name type="scientific">Archaeoglobus fulgidus</name>
    <dbReference type="NCBI Taxonomy" id="2234"/>
    <lineage>
        <taxon>Archaea</taxon>
        <taxon>Methanobacteriati</taxon>
        <taxon>Methanobacteriota</taxon>
        <taxon>Archaeoglobi</taxon>
        <taxon>Archaeoglobales</taxon>
        <taxon>Archaeoglobaceae</taxon>
        <taxon>Archaeoglobus</taxon>
    </lineage>
</organism>
<feature type="region of interest" description="Disordered" evidence="1">
    <location>
        <begin position="111"/>
        <end position="136"/>
    </location>
</feature>
<proteinExistence type="predicted"/>
<dbReference type="EMBL" id="DSCQ01000025">
    <property type="protein sequence ID" value="HET20899.1"/>
    <property type="molecule type" value="Genomic_DNA"/>
</dbReference>
<evidence type="ECO:0008006" key="3">
    <source>
        <dbReference type="Google" id="ProtNLM"/>
    </source>
</evidence>
<protein>
    <recommendedName>
        <fullName evidence="3">Transposase</fullName>
    </recommendedName>
</protein>
<evidence type="ECO:0000313" key="2">
    <source>
        <dbReference type="EMBL" id="HET20899.1"/>
    </source>
</evidence>
<evidence type="ECO:0000256" key="1">
    <source>
        <dbReference type="SAM" id="MobiDB-lite"/>
    </source>
</evidence>